<evidence type="ECO:0000313" key="1">
    <source>
        <dbReference type="EMBL" id="MBE1455944.1"/>
    </source>
</evidence>
<organism evidence="1 2">
    <name type="scientific">Nocardiopsis terrae</name>
    <dbReference type="NCBI Taxonomy" id="372655"/>
    <lineage>
        <taxon>Bacteria</taxon>
        <taxon>Bacillati</taxon>
        <taxon>Actinomycetota</taxon>
        <taxon>Actinomycetes</taxon>
        <taxon>Streptosporangiales</taxon>
        <taxon>Nocardiopsidaceae</taxon>
        <taxon>Nocardiopsis</taxon>
    </lineage>
</organism>
<gene>
    <name evidence="1" type="ORF">H4W79_000158</name>
</gene>
<keyword evidence="2" id="KW-1185">Reference proteome</keyword>
<reference evidence="1 2" key="1">
    <citation type="submission" date="2020-10" db="EMBL/GenBank/DDBJ databases">
        <title>Sequencing the genomes of 1000 actinobacteria strains.</title>
        <authorList>
            <person name="Klenk H.-P."/>
        </authorList>
    </citation>
    <scope>NUCLEOTIDE SEQUENCE [LARGE SCALE GENOMIC DNA]</scope>
    <source>
        <strain evidence="1 2">DSM 45157</strain>
    </source>
</reference>
<sequence>MNSPIVRTLGQCAVNGTPVRSRRAVELVTVLALAGGSAPRDWLLANLFEGDPAPSSLPTLALRARKLGLDVRYHGDRFTYQLESWVECDVVELLARIDEGRIADALALYRGPFLPRSQSPFAVEIRASVESRTVSAAVRTGDPAVMAAADRVIKHPALSAALLRESGDTAAVSLSRSWLARLETAI</sequence>
<dbReference type="Proteomes" id="UP000598217">
    <property type="component" value="Unassembled WGS sequence"/>
</dbReference>
<name>A0ABR9HA73_9ACTN</name>
<protein>
    <submittedName>
        <fullName evidence="1">Uncharacterized protein</fullName>
    </submittedName>
</protein>
<dbReference type="EMBL" id="JADBDY010000001">
    <property type="protein sequence ID" value="MBE1455944.1"/>
    <property type="molecule type" value="Genomic_DNA"/>
</dbReference>
<accession>A0ABR9HA73</accession>
<proteinExistence type="predicted"/>
<dbReference type="RefSeq" id="WP_191275642.1">
    <property type="nucleotide sequence ID" value="NZ_BMXJ01000009.1"/>
</dbReference>
<evidence type="ECO:0000313" key="2">
    <source>
        <dbReference type="Proteomes" id="UP000598217"/>
    </source>
</evidence>
<comment type="caution">
    <text evidence="1">The sequence shown here is derived from an EMBL/GenBank/DDBJ whole genome shotgun (WGS) entry which is preliminary data.</text>
</comment>